<dbReference type="Proteomes" id="UP001498398">
    <property type="component" value="Unassembled WGS sequence"/>
</dbReference>
<evidence type="ECO:0000313" key="2">
    <source>
        <dbReference type="EMBL" id="KAK7455227.1"/>
    </source>
</evidence>
<keyword evidence="3" id="KW-1185">Reference proteome</keyword>
<organism evidence="2 3">
    <name type="scientific">Marasmiellus scandens</name>
    <dbReference type="NCBI Taxonomy" id="2682957"/>
    <lineage>
        <taxon>Eukaryota</taxon>
        <taxon>Fungi</taxon>
        <taxon>Dikarya</taxon>
        <taxon>Basidiomycota</taxon>
        <taxon>Agaricomycotina</taxon>
        <taxon>Agaricomycetes</taxon>
        <taxon>Agaricomycetidae</taxon>
        <taxon>Agaricales</taxon>
        <taxon>Marasmiineae</taxon>
        <taxon>Omphalotaceae</taxon>
        <taxon>Marasmiellus</taxon>
    </lineage>
</organism>
<keyword evidence="1" id="KW-0472">Membrane</keyword>
<protein>
    <submittedName>
        <fullName evidence="2">Uncharacterized protein</fullName>
    </submittedName>
</protein>
<gene>
    <name evidence="2" type="ORF">VKT23_011100</name>
</gene>
<keyword evidence="1" id="KW-1133">Transmembrane helix</keyword>
<reference evidence="2 3" key="1">
    <citation type="submission" date="2024-01" db="EMBL/GenBank/DDBJ databases">
        <title>A draft genome for the cacao thread blight pathogen Marasmiellus scandens.</title>
        <authorList>
            <person name="Baruah I.K."/>
            <person name="Leung J."/>
            <person name="Bukari Y."/>
            <person name="Amoako-Attah I."/>
            <person name="Meinhardt L.W."/>
            <person name="Bailey B.A."/>
            <person name="Cohen S.P."/>
        </authorList>
    </citation>
    <scope>NUCLEOTIDE SEQUENCE [LARGE SCALE GENOMIC DNA]</scope>
    <source>
        <strain evidence="2 3">GH-19</strain>
    </source>
</reference>
<name>A0ABR1JCE2_9AGAR</name>
<proteinExistence type="predicted"/>
<evidence type="ECO:0000256" key="1">
    <source>
        <dbReference type="SAM" id="Phobius"/>
    </source>
</evidence>
<feature type="transmembrane region" description="Helical" evidence="1">
    <location>
        <begin position="9"/>
        <end position="30"/>
    </location>
</feature>
<comment type="caution">
    <text evidence="2">The sequence shown here is derived from an EMBL/GenBank/DDBJ whole genome shotgun (WGS) entry which is preliminary data.</text>
</comment>
<accession>A0ABR1JCE2</accession>
<sequence>MQLSLYHEILLGVAQIVVCINLSLRIYAIYLRSRVILFTLSFIFVVLAAAALFSNFYKRQTILSQIEGCHMMDAGMLEAASEHDFPYILYSETELTETVDNRRNSDFLGGALHLRRYHPLSAFTERLRDAKRDVALFR</sequence>
<evidence type="ECO:0000313" key="3">
    <source>
        <dbReference type="Proteomes" id="UP001498398"/>
    </source>
</evidence>
<keyword evidence="1" id="KW-0812">Transmembrane</keyword>
<feature type="transmembrane region" description="Helical" evidence="1">
    <location>
        <begin position="36"/>
        <end position="57"/>
    </location>
</feature>
<dbReference type="EMBL" id="JBANRG010000023">
    <property type="protein sequence ID" value="KAK7455227.1"/>
    <property type="molecule type" value="Genomic_DNA"/>
</dbReference>